<feature type="domain" description="NAD-dependent epimerase/dehydratase" evidence="1">
    <location>
        <begin position="3"/>
        <end position="216"/>
    </location>
</feature>
<dbReference type="CDD" id="cd05266">
    <property type="entry name" value="SDR_a4"/>
    <property type="match status" value="1"/>
</dbReference>
<dbReference type="Pfam" id="PF01370">
    <property type="entry name" value="Epimerase"/>
    <property type="match status" value="1"/>
</dbReference>
<protein>
    <submittedName>
        <fullName evidence="2">NAD dependent epimerase/dehydratase family protein</fullName>
    </submittedName>
</protein>
<reference evidence="2 3" key="1">
    <citation type="submission" date="2019-02" db="EMBL/GenBank/DDBJ databases">
        <title>Deep-cultivation of Planctomycetes and their phenomic and genomic characterization uncovers novel biology.</title>
        <authorList>
            <person name="Wiegand S."/>
            <person name="Jogler M."/>
            <person name="Boedeker C."/>
            <person name="Pinto D."/>
            <person name="Vollmers J."/>
            <person name="Rivas-Marin E."/>
            <person name="Kohn T."/>
            <person name="Peeters S.H."/>
            <person name="Heuer A."/>
            <person name="Rast P."/>
            <person name="Oberbeckmann S."/>
            <person name="Bunk B."/>
            <person name="Jeske O."/>
            <person name="Meyerdierks A."/>
            <person name="Storesund J.E."/>
            <person name="Kallscheuer N."/>
            <person name="Luecker S."/>
            <person name="Lage O.M."/>
            <person name="Pohl T."/>
            <person name="Merkel B.J."/>
            <person name="Hornburger P."/>
            <person name="Mueller R.-W."/>
            <person name="Bruemmer F."/>
            <person name="Labrenz M."/>
            <person name="Spormann A.M."/>
            <person name="Op den Camp H."/>
            <person name="Overmann J."/>
            <person name="Amann R."/>
            <person name="Jetten M.S.M."/>
            <person name="Mascher T."/>
            <person name="Medema M.H."/>
            <person name="Devos D.P."/>
            <person name="Kaster A.-K."/>
            <person name="Ovreas L."/>
            <person name="Rohde M."/>
            <person name="Galperin M.Y."/>
            <person name="Jogler C."/>
        </authorList>
    </citation>
    <scope>NUCLEOTIDE SEQUENCE [LARGE SCALE GENOMIC DNA]</scope>
    <source>
        <strain evidence="2 3">Mal52</strain>
    </source>
</reference>
<dbReference type="GO" id="GO:0005737">
    <property type="term" value="C:cytoplasm"/>
    <property type="evidence" value="ECO:0007669"/>
    <property type="project" value="TreeGrafter"/>
</dbReference>
<keyword evidence="3" id="KW-1185">Reference proteome</keyword>
<evidence type="ECO:0000313" key="3">
    <source>
        <dbReference type="Proteomes" id="UP000319383"/>
    </source>
</evidence>
<dbReference type="GO" id="GO:0004029">
    <property type="term" value="F:aldehyde dehydrogenase (NAD+) activity"/>
    <property type="evidence" value="ECO:0007669"/>
    <property type="project" value="TreeGrafter"/>
</dbReference>
<dbReference type="InterPro" id="IPR036291">
    <property type="entry name" value="NAD(P)-bd_dom_sf"/>
</dbReference>
<dbReference type="RefSeq" id="WP_145379504.1">
    <property type="nucleotide sequence ID" value="NZ_CP036276.1"/>
</dbReference>
<dbReference type="Proteomes" id="UP000319383">
    <property type="component" value="Chromosome"/>
</dbReference>
<dbReference type="PANTHER" id="PTHR48079">
    <property type="entry name" value="PROTEIN YEEZ"/>
    <property type="match status" value="1"/>
</dbReference>
<evidence type="ECO:0000313" key="2">
    <source>
        <dbReference type="EMBL" id="QDU46928.1"/>
    </source>
</evidence>
<dbReference type="SUPFAM" id="SSF51735">
    <property type="entry name" value="NAD(P)-binding Rossmann-fold domains"/>
    <property type="match status" value="1"/>
</dbReference>
<dbReference type="InterPro" id="IPR051783">
    <property type="entry name" value="NAD(P)-dependent_oxidoreduct"/>
</dbReference>
<name>A0A517ZWV0_9PLAN</name>
<dbReference type="Gene3D" id="3.40.50.720">
    <property type="entry name" value="NAD(P)-binding Rossmann-like Domain"/>
    <property type="match status" value="1"/>
</dbReference>
<organism evidence="2 3">
    <name type="scientific">Symmachiella dynata</name>
    <dbReference type="NCBI Taxonomy" id="2527995"/>
    <lineage>
        <taxon>Bacteria</taxon>
        <taxon>Pseudomonadati</taxon>
        <taxon>Planctomycetota</taxon>
        <taxon>Planctomycetia</taxon>
        <taxon>Planctomycetales</taxon>
        <taxon>Planctomycetaceae</taxon>
        <taxon>Symmachiella</taxon>
    </lineage>
</organism>
<accession>A0A517ZWV0</accession>
<dbReference type="AlphaFoldDB" id="A0A517ZWV0"/>
<dbReference type="InterPro" id="IPR001509">
    <property type="entry name" value="Epimerase_deHydtase"/>
</dbReference>
<dbReference type="EMBL" id="CP036276">
    <property type="protein sequence ID" value="QDU46928.1"/>
    <property type="molecule type" value="Genomic_DNA"/>
</dbReference>
<evidence type="ECO:0000259" key="1">
    <source>
        <dbReference type="Pfam" id="PF01370"/>
    </source>
</evidence>
<sequence>MNVLIIGCGYVGQRAAQAWLSEGHSVSALTRNAENATRLAAQGITPIIGDVTRPASLIDLPAADLLLYAVGFDRSAAHSQRDVYVDGLANVLAEIHARTGRLIYLSSTSVYGQTGGEWVDESSPCEPIRDNGQVCLDAEQVIKSQLGGDSTAEFQILRLAGIYGPNRLLARVAALRDGEPLAGNPEGYLNLIHVEDIVRTILACAERGVAGQTYLVSDDRPITRRAYYETLAQLIGAAAPQFGGGGSGRHGAESLNKRCRNRRLRDELAVELAYPTIETGLPAALGELQ</sequence>
<dbReference type="PANTHER" id="PTHR48079:SF6">
    <property type="entry name" value="NAD(P)-BINDING DOMAIN-CONTAINING PROTEIN-RELATED"/>
    <property type="match status" value="1"/>
</dbReference>
<proteinExistence type="predicted"/>
<dbReference type="KEGG" id="sdyn:Mal52_54560"/>
<gene>
    <name evidence="2" type="ORF">Mal52_54560</name>
</gene>